<gene>
    <name evidence="4" type="ORF">HOLleu_06089</name>
</gene>
<evidence type="ECO:0000256" key="3">
    <source>
        <dbReference type="PIRSR" id="PIRSR601820-3"/>
    </source>
</evidence>
<dbReference type="PANTHER" id="PTHR11844">
    <property type="entry name" value="METALLOPROTEASE INHIBITOR"/>
    <property type="match status" value="1"/>
</dbReference>
<accession>A0A9Q1CLL3</accession>
<dbReference type="AlphaFoldDB" id="A0A9Q1CLL3"/>
<evidence type="ECO:0000256" key="1">
    <source>
        <dbReference type="ARBA" id="ARBA00004613"/>
    </source>
</evidence>
<organism evidence="4 5">
    <name type="scientific">Holothuria leucospilota</name>
    <name type="common">Black long sea cucumber</name>
    <name type="synonym">Mertensiothuria leucospilota</name>
    <dbReference type="NCBI Taxonomy" id="206669"/>
    <lineage>
        <taxon>Eukaryota</taxon>
        <taxon>Metazoa</taxon>
        <taxon>Echinodermata</taxon>
        <taxon>Eleutherozoa</taxon>
        <taxon>Echinozoa</taxon>
        <taxon>Holothuroidea</taxon>
        <taxon>Aspidochirotacea</taxon>
        <taxon>Aspidochirotida</taxon>
        <taxon>Holothuriidae</taxon>
        <taxon>Holothuria</taxon>
    </lineage>
</organism>
<dbReference type="SMART" id="SM00206">
    <property type="entry name" value="NTR"/>
    <property type="match status" value="1"/>
</dbReference>
<dbReference type="InterPro" id="IPR008993">
    <property type="entry name" value="TIMP-like_OB-fold"/>
</dbReference>
<dbReference type="SUPFAM" id="SSF50242">
    <property type="entry name" value="TIMP-like"/>
    <property type="match status" value="1"/>
</dbReference>
<feature type="disulfide bond" evidence="3">
    <location>
        <begin position="210"/>
        <end position="256"/>
    </location>
</feature>
<keyword evidence="2" id="KW-0964">Secreted</keyword>
<dbReference type="GO" id="GO:0002020">
    <property type="term" value="F:protease binding"/>
    <property type="evidence" value="ECO:0007669"/>
    <property type="project" value="TreeGrafter"/>
</dbReference>
<comment type="caution">
    <text evidence="4">The sequence shown here is derived from an EMBL/GenBank/DDBJ whole genome shotgun (WGS) entry which is preliminary data.</text>
</comment>
<dbReference type="Pfam" id="PF00965">
    <property type="entry name" value="TIMP"/>
    <property type="match status" value="1"/>
</dbReference>
<dbReference type="GO" id="GO:0008191">
    <property type="term" value="F:metalloendopeptidase inhibitor activity"/>
    <property type="evidence" value="ECO:0007669"/>
    <property type="project" value="InterPro"/>
</dbReference>
<dbReference type="Proteomes" id="UP001152320">
    <property type="component" value="Chromosome 2"/>
</dbReference>
<evidence type="ECO:0000313" key="5">
    <source>
        <dbReference type="Proteomes" id="UP001152320"/>
    </source>
</evidence>
<reference evidence="4" key="1">
    <citation type="submission" date="2021-10" db="EMBL/GenBank/DDBJ databases">
        <title>Tropical sea cucumber genome reveals ecological adaptation and Cuvierian tubules defense mechanism.</title>
        <authorList>
            <person name="Chen T."/>
        </authorList>
    </citation>
    <scope>NUCLEOTIDE SEQUENCE</scope>
    <source>
        <strain evidence="4">Nanhai2018</strain>
        <tissue evidence="4">Muscle</tissue>
    </source>
</reference>
<dbReference type="InterPro" id="IPR001820">
    <property type="entry name" value="TIMP"/>
</dbReference>
<dbReference type="GO" id="GO:0005615">
    <property type="term" value="C:extracellular space"/>
    <property type="evidence" value="ECO:0007669"/>
    <property type="project" value="TreeGrafter"/>
</dbReference>
<comment type="subcellular location">
    <subcellularLocation>
        <location evidence="1">Secreted</location>
    </subcellularLocation>
</comment>
<sequence>MEFLFMYRNPVTFWNTRCGCRLYLLSDAPPETLLRVRFWGEGTPKNVMNSMNLAVGMQNMPWYSEWHTEGNKETRRAVHMIITLDVIKAMLNSSGIALPGGQNVKDNHLMTLPPEVINSANRVLKMRVMHVFKGKSFLFPHVTIEVNTPLFDGRCGVNYLQPHKPYIIMGKLEGEGMLTFNSCNWHRKWMDITARQKKGFRHTYKTNCDCHVHTCGIGSKCGDREKNFPKVCDWDPFKGACYNKHAACVKTDKKRCEWSYPTEHTDCEFPSR</sequence>
<dbReference type="Gene3D" id="3.90.370.10">
    <property type="entry name" value="Tissue inhibitor of metalloproteinase-1. Chain B, domain 1"/>
    <property type="match status" value="1"/>
</dbReference>
<feature type="disulfide bond" evidence="3">
    <location>
        <begin position="215"/>
        <end position="221"/>
    </location>
</feature>
<dbReference type="EMBL" id="JAIZAY010000002">
    <property type="protein sequence ID" value="KAJ8047166.1"/>
    <property type="molecule type" value="Genomic_DNA"/>
</dbReference>
<dbReference type="PANTHER" id="PTHR11844:SF25">
    <property type="entry name" value="NTR DOMAIN-CONTAINING PROTEIN"/>
    <property type="match status" value="1"/>
</dbReference>
<evidence type="ECO:0000256" key="2">
    <source>
        <dbReference type="ARBA" id="ARBA00022525"/>
    </source>
</evidence>
<dbReference type="OrthoDB" id="6041373at2759"/>
<keyword evidence="3" id="KW-1015">Disulfide bond</keyword>
<dbReference type="InterPro" id="IPR027465">
    <property type="entry name" value="TIMP_C"/>
</dbReference>
<evidence type="ECO:0000313" key="4">
    <source>
        <dbReference type="EMBL" id="KAJ8047166.1"/>
    </source>
</evidence>
<dbReference type="Gene3D" id="2.40.50.120">
    <property type="match status" value="1"/>
</dbReference>
<dbReference type="GO" id="GO:0051045">
    <property type="term" value="P:negative regulation of membrane protein ectodomain proteolysis"/>
    <property type="evidence" value="ECO:0007669"/>
    <property type="project" value="TreeGrafter"/>
</dbReference>
<proteinExistence type="predicted"/>
<protein>
    <submittedName>
        <fullName evidence="4">Tissue inhibitor of metalloproteinase</fullName>
    </submittedName>
</protein>
<feature type="disulfide bond" evidence="3">
    <location>
        <begin position="232"/>
        <end position="248"/>
    </location>
</feature>
<dbReference type="GO" id="GO:0031012">
    <property type="term" value="C:extracellular matrix"/>
    <property type="evidence" value="ECO:0007669"/>
    <property type="project" value="TreeGrafter"/>
</dbReference>
<name>A0A9Q1CLL3_HOLLE</name>
<keyword evidence="5" id="KW-1185">Reference proteome</keyword>